<protein>
    <submittedName>
        <fullName evidence="1">Uncharacterized protein</fullName>
    </submittedName>
</protein>
<organism evidence="1 2">
    <name type="scientific">Bacillus thuringiensis</name>
    <dbReference type="NCBI Taxonomy" id="1428"/>
    <lineage>
        <taxon>Bacteria</taxon>
        <taxon>Bacillati</taxon>
        <taxon>Bacillota</taxon>
        <taxon>Bacilli</taxon>
        <taxon>Bacillales</taxon>
        <taxon>Bacillaceae</taxon>
        <taxon>Bacillus</taxon>
        <taxon>Bacillus cereus group</taxon>
    </lineage>
</organism>
<reference evidence="1 2" key="1">
    <citation type="submission" date="2017-09" db="EMBL/GenBank/DDBJ databases">
        <title>Large-scale bioinformatics analysis of Bacillus genomes uncovers conserved roles of natural products in bacterial physiology.</title>
        <authorList>
            <consortium name="Agbiome Team Llc"/>
            <person name="Bleich R.M."/>
            <person name="Grubbs K.J."/>
            <person name="Santa Maria K.C."/>
            <person name="Allen S.E."/>
            <person name="Farag S."/>
            <person name="Shank E.A."/>
            <person name="Bowers A."/>
        </authorList>
    </citation>
    <scope>NUCLEOTIDE SEQUENCE [LARGE SCALE GENOMIC DNA]</scope>
    <source>
        <strain evidence="1 2">AFS085496</strain>
    </source>
</reference>
<name>A0A9X6WHJ8_BACTU</name>
<evidence type="ECO:0000313" key="1">
    <source>
        <dbReference type="EMBL" id="PFJ28959.1"/>
    </source>
</evidence>
<sequence length="112" mass="13202">MKKQKILWIMLIVLSFVLLFNYVSVYEYHNYSLNTEFNDKVKKNDLELIKEGNYVIIKSNMKDSSVIFIGTPNSYNKLIKPNSSVQIKKIGWFEYFFGPIRKSIVEKMTTGF</sequence>
<dbReference type="Proteomes" id="UP000224003">
    <property type="component" value="Unassembled WGS sequence"/>
</dbReference>
<gene>
    <name evidence="1" type="ORF">COJ15_32335</name>
</gene>
<evidence type="ECO:0000313" key="2">
    <source>
        <dbReference type="Proteomes" id="UP000224003"/>
    </source>
</evidence>
<dbReference type="EMBL" id="NUVX01000081">
    <property type="protein sequence ID" value="PFJ28959.1"/>
    <property type="molecule type" value="Genomic_DNA"/>
</dbReference>
<dbReference type="AlphaFoldDB" id="A0A9X6WHJ8"/>
<dbReference type="RefSeq" id="WP_098517668.1">
    <property type="nucleotide sequence ID" value="NZ_NUVX01000081.1"/>
</dbReference>
<proteinExistence type="predicted"/>
<comment type="caution">
    <text evidence="1">The sequence shown here is derived from an EMBL/GenBank/DDBJ whole genome shotgun (WGS) entry which is preliminary data.</text>
</comment>
<accession>A0A9X6WHJ8</accession>